<dbReference type="InterPro" id="IPR003406">
    <property type="entry name" value="Glyco_trans_14"/>
</dbReference>
<keyword evidence="2" id="KW-0328">Glycosyltransferase</keyword>
<comment type="subcellular location">
    <subcellularLocation>
        <location evidence="1">Membrane</location>
        <topology evidence="1">Single-pass type II membrane protein</topology>
    </subcellularLocation>
</comment>
<dbReference type="PANTHER" id="PTHR31042">
    <property type="entry name" value="CORE-2/I-BRANCHING BETA-1,6-N-ACETYLGLUCOSAMINYLTRANSFERASE FAMILY PROTEIN-RELATED"/>
    <property type="match status" value="1"/>
</dbReference>
<dbReference type="Pfam" id="PF02485">
    <property type="entry name" value="Branch"/>
    <property type="match status" value="1"/>
</dbReference>
<evidence type="ECO:0008006" key="7">
    <source>
        <dbReference type="Google" id="ProtNLM"/>
    </source>
</evidence>
<accession>A0A6C0K941</accession>
<proteinExistence type="predicted"/>
<evidence type="ECO:0000313" key="6">
    <source>
        <dbReference type="EMBL" id="QHU13606.1"/>
    </source>
</evidence>
<dbReference type="InterPro" id="IPR044174">
    <property type="entry name" value="BC10-like"/>
</dbReference>
<reference evidence="6" key="1">
    <citation type="journal article" date="2020" name="Nature">
        <title>Giant virus diversity and host interactions through global metagenomics.</title>
        <authorList>
            <person name="Schulz F."/>
            <person name="Roux S."/>
            <person name="Paez-Espino D."/>
            <person name="Jungbluth S."/>
            <person name="Walsh D.A."/>
            <person name="Denef V.J."/>
            <person name="McMahon K.D."/>
            <person name="Konstantinidis K.T."/>
            <person name="Eloe-Fadrosh E.A."/>
            <person name="Kyrpides N.C."/>
            <person name="Woyke T."/>
        </authorList>
    </citation>
    <scope>NUCLEOTIDE SEQUENCE</scope>
    <source>
        <strain evidence="6">GVMAG-S-1101178-73</strain>
    </source>
</reference>
<dbReference type="AlphaFoldDB" id="A0A6C0K941"/>
<protein>
    <recommendedName>
        <fullName evidence="7">Core-2/I-Branching enzyme</fullName>
    </recommendedName>
</protein>
<evidence type="ECO:0000256" key="2">
    <source>
        <dbReference type="ARBA" id="ARBA00022676"/>
    </source>
</evidence>
<evidence type="ECO:0000256" key="4">
    <source>
        <dbReference type="ARBA" id="ARBA00023136"/>
    </source>
</evidence>
<organism evidence="6">
    <name type="scientific">viral metagenome</name>
    <dbReference type="NCBI Taxonomy" id="1070528"/>
    <lineage>
        <taxon>unclassified sequences</taxon>
        <taxon>metagenomes</taxon>
        <taxon>organismal metagenomes</taxon>
    </lineage>
</organism>
<dbReference type="EMBL" id="MN740822">
    <property type="protein sequence ID" value="QHU13606.1"/>
    <property type="molecule type" value="Genomic_DNA"/>
</dbReference>
<dbReference type="PANTHER" id="PTHR31042:SF150">
    <property type="entry name" value="OS06G0661900 PROTEIN"/>
    <property type="match status" value="1"/>
</dbReference>
<keyword evidence="4" id="KW-0472">Membrane</keyword>
<evidence type="ECO:0000256" key="5">
    <source>
        <dbReference type="ARBA" id="ARBA00023180"/>
    </source>
</evidence>
<evidence type="ECO:0000256" key="1">
    <source>
        <dbReference type="ARBA" id="ARBA00004606"/>
    </source>
</evidence>
<sequence length="291" mass="34235">MNKIAFLFLIYDAINHEHLWFNFFNGIAKTKYNIYIHYKTDDNLEFFNEYKINKSKTIDTRYADISIVKAQNVLLREALKDKDNKHFIFLSGSCIPLKSFKYIYNYLDTRYSYFHIAGSEECFPDCEVALKYIPKQYIKKSAQWTILNRRHAELLANATKSANASTAASNYLLWFKDTYAPDELCYISYLSYFYNNSLDKEIIATSYDEPPEMATTFANWEDMNYKYVADRELKNYKSISEEELEHLLRSPCLFGRKFKPSCYYSLNKRFYYDVIRDSSGSSVSGVSGDSK</sequence>
<evidence type="ECO:0000256" key="3">
    <source>
        <dbReference type="ARBA" id="ARBA00022679"/>
    </source>
</evidence>
<name>A0A6C0K941_9ZZZZ</name>
<dbReference type="GO" id="GO:0016757">
    <property type="term" value="F:glycosyltransferase activity"/>
    <property type="evidence" value="ECO:0007669"/>
    <property type="project" value="UniProtKB-KW"/>
</dbReference>
<keyword evidence="5" id="KW-0325">Glycoprotein</keyword>
<dbReference type="GO" id="GO:0016020">
    <property type="term" value="C:membrane"/>
    <property type="evidence" value="ECO:0007669"/>
    <property type="project" value="UniProtKB-SubCell"/>
</dbReference>
<keyword evidence="3" id="KW-0808">Transferase</keyword>